<organism evidence="3 4">
    <name type="scientific">Tilletiaria anomala (strain ATCC 24038 / CBS 436.72 / UBC 951)</name>
    <dbReference type="NCBI Taxonomy" id="1037660"/>
    <lineage>
        <taxon>Eukaryota</taxon>
        <taxon>Fungi</taxon>
        <taxon>Dikarya</taxon>
        <taxon>Basidiomycota</taxon>
        <taxon>Ustilaginomycotina</taxon>
        <taxon>Exobasidiomycetes</taxon>
        <taxon>Georgefischeriales</taxon>
        <taxon>Tilletiariaceae</taxon>
        <taxon>Tilletiaria</taxon>
    </lineage>
</organism>
<dbReference type="AlphaFoldDB" id="A0A066WEU1"/>
<evidence type="ECO:0000256" key="1">
    <source>
        <dbReference type="SAM" id="Coils"/>
    </source>
</evidence>
<dbReference type="InterPro" id="IPR039491">
    <property type="entry name" value="REX1-B"/>
</dbReference>
<reference evidence="3 4" key="1">
    <citation type="submission" date="2014-05" db="EMBL/GenBank/DDBJ databases">
        <title>Draft genome sequence of a rare smut relative, Tilletiaria anomala UBC 951.</title>
        <authorList>
            <consortium name="DOE Joint Genome Institute"/>
            <person name="Toome M."/>
            <person name="Kuo A."/>
            <person name="Henrissat B."/>
            <person name="Lipzen A."/>
            <person name="Tritt A."/>
            <person name="Yoshinaga Y."/>
            <person name="Zane M."/>
            <person name="Barry K."/>
            <person name="Grigoriev I.V."/>
            <person name="Spatafora J.W."/>
            <person name="Aimea M.C."/>
        </authorList>
    </citation>
    <scope>NUCLEOTIDE SEQUENCE [LARGE SCALE GENOMIC DNA]</scope>
    <source>
        <strain evidence="3 4">UBC 951</strain>
    </source>
</reference>
<proteinExistence type="predicted"/>
<dbReference type="OMA" id="WESERIH"/>
<dbReference type="InParanoid" id="A0A066WEU1"/>
<evidence type="ECO:0000313" key="3">
    <source>
        <dbReference type="EMBL" id="KDN52276.1"/>
    </source>
</evidence>
<dbReference type="GeneID" id="25263878"/>
<dbReference type="PANTHER" id="PTHR28309">
    <property type="entry name" value="REQUIRED FOR EXCISION 1-B DOMAIN-CONTAINING PROTEIN"/>
    <property type="match status" value="1"/>
</dbReference>
<keyword evidence="4" id="KW-1185">Reference proteome</keyword>
<dbReference type="Pfam" id="PF14966">
    <property type="entry name" value="DNA_repr_REX1B"/>
    <property type="match status" value="1"/>
</dbReference>
<dbReference type="EMBL" id="JMSN01000012">
    <property type="protein sequence ID" value="KDN52276.1"/>
    <property type="molecule type" value="Genomic_DNA"/>
</dbReference>
<dbReference type="Proteomes" id="UP000027361">
    <property type="component" value="Unassembled WGS sequence"/>
</dbReference>
<dbReference type="OrthoDB" id="3364152at2759"/>
<feature type="coiled-coil region" evidence="1">
    <location>
        <begin position="191"/>
        <end position="218"/>
    </location>
</feature>
<comment type="caution">
    <text evidence="3">The sequence shown here is derived from an EMBL/GenBank/DDBJ whole genome shotgun (WGS) entry which is preliminary data.</text>
</comment>
<dbReference type="RefSeq" id="XP_013245118.1">
    <property type="nucleotide sequence ID" value="XM_013389664.1"/>
</dbReference>
<accession>A0A066WEU1</accession>
<protein>
    <submittedName>
        <fullName evidence="3">Uncharacterized protein</fullName>
    </submittedName>
</protein>
<feature type="region of interest" description="Disordered" evidence="2">
    <location>
        <begin position="79"/>
        <end position="108"/>
    </location>
</feature>
<evidence type="ECO:0000256" key="2">
    <source>
        <dbReference type="SAM" id="MobiDB-lite"/>
    </source>
</evidence>
<dbReference type="PANTHER" id="PTHR28309:SF1">
    <property type="entry name" value="REQUIRED FOR EXCISION 1-B DOMAIN-CONTAINING PROTEIN"/>
    <property type="match status" value="1"/>
</dbReference>
<gene>
    <name evidence="3" type="ORF">K437DRAFT_254464</name>
</gene>
<name>A0A066WEU1_TILAU</name>
<sequence length="227" mass="24994">MTASSAAEGPIEMAQLNGNPEHAQPLQHISLLEALQAFEVAQRRRVAHWKEYHEAMLAFTQGQLTNSVSASNDLAGDTIEPRYLNGNATKEPFSASGPPSNHYDPAPRSIDEGVMTQILRLVTSGLLECSHEVRAIQIELQSQASFNRPDLAEVVSSVQDLENSLLRKIVARDQALRLEALEAGSPSTGLARDRSEDVAEYQEQIAHIKQEIMERMQDISAEIAELI</sequence>
<evidence type="ECO:0000313" key="4">
    <source>
        <dbReference type="Proteomes" id="UP000027361"/>
    </source>
</evidence>
<dbReference type="HOGENOM" id="CLU_1267378_0_0_1"/>
<keyword evidence="1" id="KW-0175">Coiled coil</keyword>